<reference evidence="2 3" key="2">
    <citation type="submission" date="2020-08" db="EMBL/GenBank/DDBJ databases">
        <authorList>
            <person name="Ueki A."/>
            <person name="Tonouchi A."/>
        </authorList>
    </citation>
    <scope>NUCLEOTIDE SEQUENCE [LARGE SCALE GENOMIC DNA]</scope>
    <source>
        <strain evidence="2 3">CTTW</strain>
    </source>
</reference>
<keyword evidence="1" id="KW-1133">Transmembrane helix</keyword>
<feature type="transmembrane region" description="Helical" evidence="1">
    <location>
        <begin position="21"/>
        <end position="41"/>
    </location>
</feature>
<keyword evidence="1" id="KW-0812">Transmembrane</keyword>
<sequence>MKSFITTIKELIKNLISDKTKILRLSLLLAVIFIFCVNLLISSYQKQISLKQTAITNPSETSISDYYINTNGLVDKKEALNSDFIIQPGMNAPEGSSYKLTGPLTGMNLTITITSKDFMTLADQIINRCYYYTSDSIIPGIDISTLDKCYKLHINYNQYTPSSDYYLYQQNGIPYIQSVKVNQRMMVPLKDYGTLFSLLIDDGTVSTDVDKDLSIILTSLSKNGKDSDCKQNYEDILHHGDNALYYMLSLFYKGEGNTAKGTIMMNLCDDILGNRCDKKADDISPIEWYQNLYIKPETVLPDFTYQGNDKLLKLVYETETQIRHDDDMGFVIVTPHVFGYYEEGNQLKILLTTLYDYYKLYENTLIYTGGGVASSAMNFHKEKDNSYTLEKYEQASDGSYFNATIEDFCVMPHSGKKIPGLANKILDFNSNYSDLLTLRDENLKTYLKSQGLENVLQKTYSYLLD</sequence>
<proteinExistence type="predicted"/>
<gene>
    <name evidence="2" type="ORF">bsdcttw_22750</name>
</gene>
<keyword evidence="1" id="KW-0472">Membrane</keyword>
<dbReference type="RefSeq" id="WP_185259505.1">
    <property type="nucleotide sequence ID" value="NZ_AP023368.1"/>
</dbReference>
<dbReference type="Proteomes" id="UP000515703">
    <property type="component" value="Chromosome"/>
</dbReference>
<dbReference type="AlphaFoldDB" id="A0A7I8DPI8"/>
<keyword evidence="3" id="KW-1185">Reference proteome</keyword>
<organism evidence="2 3">
    <name type="scientific">Anaerocolumna chitinilytica</name>
    <dbReference type="NCBI Taxonomy" id="1727145"/>
    <lineage>
        <taxon>Bacteria</taxon>
        <taxon>Bacillati</taxon>
        <taxon>Bacillota</taxon>
        <taxon>Clostridia</taxon>
        <taxon>Lachnospirales</taxon>
        <taxon>Lachnospiraceae</taxon>
        <taxon>Anaerocolumna</taxon>
    </lineage>
</organism>
<accession>A0A7I8DPI8</accession>
<reference evidence="2 3" key="1">
    <citation type="submission" date="2020-08" db="EMBL/GenBank/DDBJ databases">
        <title>Draft genome sequencing of an Anaerocolumna strain isolated from anoxic soil subjected to BSD treatment.</title>
        <authorList>
            <person name="Uek A."/>
            <person name="Tonouchi A."/>
        </authorList>
    </citation>
    <scope>NUCLEOTIDE SEQUENCE [LARGE SCALE GENOMIC DNA]</scope>
    <source>
        <strain evidence="2 3">CTTW</strain>
    </source>
</reference>
<protein>
    <submittedName>
        <fullName evidence="2">Uncharacterized protein</fullName>
    </submittedName>
</protein>
<dbReference type="EMBL" id="AP023368">
    <property type="protein sequence ID" value="BCJ99234.1"/>
    <property type="molecule type" value="Genomic_DNA"/>
</dbReference>
<evidence type="ECO:0000313" key="2">
    <source>
        <dbReference type="EMBL" id="BCJ99234.1"/>
    </source>
</evidence>
<dbReference type="KEGG" id="acht:bsdcttw_22750"/>
<evidence type="ECO:0000313" key="3">
    <source>
        <dbReference type="Proteomes" id="UP000515703"/>
    </source>
</evidence>
<name>A0A7I8DPI8_9FIRM</name>
<evidence type="ECO:0000256" key="1">
    <source>
        <dbReference type="SAM" id="Phobius"/>
    </source>
</evidence>